<dbReference type="AlphaFoldDB" id="A0A2T4A266"/>
<accession>A0A2T4A266</accession>
<dbReference type="GeneID" id="36622241"/>
<feature type="region of interest" description="Disordered" evidence="1">
    <location>
        <begin position="24"/>
        <end position="52"/>
    </location>
</feature>
<organism evidence="2 3">
    <name type="scientific">Trichoderma harzianum CBS 226.95</name>
    <dbReference type="NCBI Taxonomy" id="983964"/>
    <lineage>
        <taxon>Eukaryota</taxon>
        <taxon>Fungi</taxon>
        <taxon>Dikarya</taxon>
        <taxon>Ascomycota</taxon>
        <taxon>Pezizomycotina</taxon>
        <taxon>Sordariomycetes</taxon>
        <taxon>Hypocreomycetidae</taxon>
        <taxon>Hypocreales</taxon>
        <taxon>Hypocreaceae</taxon>
        <taxon>Trichoderma</taxon>
    </lineage>
</organism>
<evidence type="ECO:0000256" key="1">
    <source>
        <dbReference type="SAM" id="MobiDB-lite"/>
    </source>
</evidence>
<evidence type="ECO:0000313" key="2">
    <source>
        <dbReference type="EMBL" id="PTB51156.1"/>
    </source>
</evidence>
<keyword evidence="3" id="KW-1185">Reference proteome</keyword>
<evidence type="ECO:0000313" key="3">
    <source>
        <dbReference type="Proteomes" id="UP000241690"/>
    </source>
</evidence>
<protein>
    <submittedName>
        <fullName evidence="2">Uncharacterized protein</fullName>
    </submittedName>
</protein>
<dbReference type="Proteomes" id="UP000241690">
    <property type="component" value="Unassembled WGS sequence"/>
</dbReference>
<dbReference type="RefSeq" id="XP_024770833.1">
    <property type="nucleotide sequence ID" value="XM_024913678.1"/>
</dbReference>
<sequence length="67" mass="7829">MYNSHCVTNQMNLPVKYTILTRHHHTEPSTQGCMSHTRPHANPHSHPQHSTPLHIIKTMTQKIKHQF</sequence>
<name>A0A2T4A266_TRIHA</name>
<reference evidence="2 3" key="1">
    <citation type="submission" date="2016-07" db="EMBL/GenBank/DDBJ databases">
        <title>Multiple horizontal gene transfer events from other fungi enriched the ability of initially mycotrophic Trichoderma (Ascomycota) to feed on dead plant biomass.</title>
        <authorList>
            <consortium name="DOE Joint Genome Institute"/>
            <person name="Aerts A."/>
            <person name="Atanasova L."/>
            <person name="Chenthamara K."/>
            <person name="Zhang J."/>
            <person name="Grujic M."/>
            <person name="Henrissat B."/>
            <person name="Kuo A."/>
            <person name="Salamov A."/>
            <person name="Lipzen A."/>
            <person name="Labutti K."/>
            <person name="Barry K."/>
            <person name="Miao Y."/>
            <person name="Rahimi M.J."/>
            <person name="Shen Q."/>
            <person name="Grigoriev I.V."/>
            <person name="Kubicek C.P."/>
            <person name="Druzhinina I.S."/>
        </authorList>
    </citation>
    <scope>NUCLEOTIDE SEQUENCE [LARGE SCALE GENOMIC DNA]</scope>
    <source>
        <strain evidence="2 3">CBS 226.95</strain>
    </source>
</reference>
<dbReference type="EMBL" id="KZ679686">
    <property type="protein sequence ID" value="PTB51156.1"/>
    <property type="molecule type" value="Genomic_DNA"/>
</dbReference>
<gene>
    <name evidence="2" type="ORF">M431DRAFT_235799</name>
</gene>
<proteinExistence type="predicted"/>
<feature type="compositionally biased region" description="Basic residues" evidence="1">
    <location>
        <begin position="37"/>
        <end position="47"/>
    </location>
</feature>